<evidence type="ECO:0000256" key="4">
    <source>
        <dbReference type="ARBA" id="ARBA00023088"/>
    </source>
</evidence>
<reference evidence="7 8" key="1">
    <citation type="submission" date="2021-06" db="EMBL/GenBank/DDBJ databases">
        <title>Limosilactobacillus angelus sp. nov., isolated from the human vagina.</title>
        <authorList>
            <person name="Chen Y.-S."/>
        </authorList>
    </citation>
    <scope>NUCLEOTIDE SEQUENCE [LARGE SCALE GENOMIC DNA]</scope>
    <source>
        <strain evidence="7 8">P5L02</strain>
    </source>
</reference>
<keyword evidence="4" id="KW-0572">Peptidoglycan-anchor</keyword>
<dbReference type="Gene3D" id="2.60.40.4300">
    <property type="match status" value="1"/>
</dbReference>
<sequence>MVSKGNKKYLMTKQERLIPHYGLRKLSVGVASVLLSTSILMGMTTKAQADTATGQVNQESSQTDKASDNNATNSVTLKNNQAPTETSITQKQGQTPAESPASSNSSQQAVTAVKLTTSINDQVGKSINVVTHDVTETTGNQETGQRGTTNLHLELSVAADEISRIKNGDYLDISLGLPYTTVDNQTYIFSYGAVNKDNQTPIYYQGIIVGYLIPAGNTESYKQSVPQYSGSGKPSWSVIDNNNNEELANLGSNGYYQIIFNNALSEYVKKNPGKNKKLTVSANLTWYNPSGNGERSAHKPSEMISLYGNNPSSSKYTPSDDLKIGAQTFSSGISLNVVPKKQGTGEIAVADKIVQNSQTGSIQAHTWIKIGDKEYLKIVDPTQSVGISLKNLERDFTITVTKPASNEDVKTSFVSAEDLKKQLQKNIVPVGNNASSYLSDQIANEDYYLSDQFAYTTPKINVAVSNNGDNQLTYHVTIDGDYKGFRATSDDGTSAITLITWKPTDQVALMPGKGINSYNEDRSKVNYNNNWVDGWLSGYQIQNKAVFDYMNAHPWHATVKGQGDSDPEYDSDWGYWIGSTTDAKPTNKAYVDLTYYGFVNQTIHYVDADGNQMLDNSGKSIPDTVRQVTFTSKTGENGSFSTDNYFTDLNIPTVTDYSAYLGKMQTNGKPTYSGEKITQIGNEGQFAYPHADFVEYVVYVKNSDPTPVNPQPDPKPQPDPEPVKDSTTVTETIHYVYQDGTKAAEDQTQQITFTRNGSKTAEGTTWNDWTPAEGTFAKVVSPEIEGYTPDQKVISEFKVAPENSNIEKTVIYIKDPVPDPKPQPQPAPTPTPDPIPTPKPQPDPTPDPKPTPEPQPTPQSDPKPEHTPAPAPMPQPEPESELTPTPQPQPESPSQPGTNNSSEMTRLVEPKATLVTANQQQLPQTGTDQDKGLMALGLASLLTSFGLGIRKKKNI</sequence>
<dbReference type="RefSeq" id="WP_102169441.1">
    <property type="nucleotide sequence ID" value="NZ_JAHPJJ010000022.1"/>
</dbReference>
<keyword evidence="8" id="KW-1185">Reference proteome</keyword>
<feature type="compositionally biased region" description="Polar residues" evidence="5">
    <location>
        <begin position="915"/>
        <end position="927"/>
    </location>
</feature>
<dbReference type="Pfam" id="PF00746">
    <property type="entry name" value="Gram_pos_anchor"/>
    <property type="match status" value="1"/>
</dbReference>
<protein>
    <submittedName>
        <fullName evidence="7">YSIRK-type signal peptide-containing protein</fullName>
    </submittedName>
</protein>
<feature type="compositionally biased region" description="Pro residues" evidence="5">
    <location>
        <begin position="819"/>
        <end position="877"/>
    </location>
</feature>
<feature type="region of interest" description="Disordered" evidence="5">
    <location>
        <begin position="747"/>
        <end position="770"/>
    </location>
</feature>
<comment type="caution">
    <text evidence="7">The sequence shown here is derived from an EMBL/GenBank/DDBJ whole genome shotgun (WGS) entry which is preliminary data.</text>
</comment>
<dbReference type="InterPro" id="IPR019931">
    <property type="entry name" value="LPXTG_anchor"/>
</dbReference>
<name>A0ABS6IZ73_9LACO</name>
<keyword evidence="2" id="KW-0964">Secreted</keyword>
<feature type="compositionally biased region" description="Polar residues" evidence="5">
    <location>
        <begin position="747"/>
        <end position="768"/>
    </location>
</feature>
<feature type="region of interest" description="Disordered" evidence="5">
    <location>
        <begin position="814"/>
        <end position="928"/>
    </location>
</feature>
<evidence type="ECO:0000256" key="5">
    <source>
        <dbReference type="SAM" id="MobiDB-lite"/>
    </source>
</evidence>
<dbReference type="PROSITE" id="PS50847">
    <property type="entry name" value="GRAM_POS_ANCHORING"/>
    <property type="match status" value="1"/>
</dbReference>
<dbReference type="EMBL" id="JAHPJJ010000022">
    <property type="protein sequence ID" value="MBU9695924.1"/>
    <property type="molecule type" value="Genomic_DNA"/>
</dbReference>
<feature type="region of interest" description="Disordered" evidence="5">
    <location>
        <begin position="704"/>
        <end position="727"/>
    </location>
</feature>
<proteinExistence type="predicted"/>
<dbReference type="InterPro" id="IPR005877">
    <property type="entry name" value="YSIRK_signal_dom"/>
</dbReference>
<dbReference type="InterPro" id="IPR041495">
    <property type="entry name" value="Mub_B2"/>
</dbReference>
<evidence type="ECO:0000256" key="2">
    <source>
        <dbReference type="ARBA" id="ARBA00022525"/>
    </source>
</evidence>
<evidence type="ECO:0000259" key="6">
    <source>
        <dbReference type="PROSITE" id="PS50847"/>
    </source>
</evidence>
<accession>A0ABS6IZ73</accession>
<keyword evidence="3" id="KW-0732">Signal</keyword>
<keyword evidence="1" id="KW-0134">Cell wall</keyword>
<dbReference type="Pfam" id="PF17966">
    <property type="entry name" value="Muc_B2"/>
    <property type="match status" value="1"/>
</dbReference>
<dbReference type="NCBIfam" id="TIGR01168">
    <property type="entry name" value="YSIRK_signal"/>
    <property type="match status" value="1"/>
</dbReference>
<evidence type="ECO:0000313" key="7">
    <source>
        <dbReference type="EMBL" id="MBU9695924.1"/>
    </source>
</evidence>
<feature type="region of interest" description="Disordered" evidence="5">
    <location>
        <begin position="51"/>
        <end position="109"/>
    </location>
</feature>
<dbReference type="NCBIfam" id="TIGR01167">
    <property type="entry name" value="LPXTG_anchor"/>
    <property type="match status" value="1"/>
</dbReference>
<gene>
    <name evidence="7" type="ORF">KSL82_08520</name>
</gene>
<organism evidence="7 8">
    <name type="scientific">Limosilactobacillus portuensis</name>
    <dbReference type="NCBI Taxonomy" id="2742601"/>
    <lineage>
        <taxon>Bacteria</taxon>
        <taxon>Bacillati</taxon>
        <taxon>Bacillota</taxon>
        <taxon>Bacilli</taxon>
        <taxon>Lactobacillales</taxon>
        <taxon>Lactobacillaceae</taxon>
        <taxon>Limosilactobacillus</taxon>
    </lineage>
</organism>
<dbReference type="Pfam" id="PF04650">
    <property type="entry name" value="YSIRK_signal"/>
    <property type="match status" value="1"/>
</dbReference>
<evidence type="ECO:0000256" key="1">
    <source>
        <dbReference type="ARBA" id="ARBA00022512"/>
    </source>
</evidence>
<dbReference type="Proteomes" id="UP001196248">
    <property type="component" value="Unassembled WGS sequence"/>
</dbReference>
<evidence type="ECO:0000313" key="8">
    <source>
        <dbReference type="Proteomes" id="UP001196248"/>
    </source>
</evidence>
<feature type="domain" description="Gram-positive cocci surface proteins LPxTG" evidence="6">
    <location>
        <begin position="922"/>
        <end position="955"/>
    </location>
</feature>
<evidence type="ECO:0000256" key="3">
    <source>
        <dbReference type="ARBA" id="ARBA00022729"/>
    </source>
</evidence>